<keyword evidence="7" id="KW-0805">Transcription regulation</keyword>
<dbReference type="GO" id="GO:0046914">
    <property type="term" value="F:transition metal ion binding"/>
    <property type="evidence" value="ECO:0007669"/>
    <property type="project" value="InterPro"/>
</dbReference>
<evidence type="ECO:0000256" key="5">
    <source>
        <dbReference type="ARBA" id="ARBA00022490"/>
    </source>
</evidence>
<evidence type="ECO:0000256" key="8">
    <source>
        <dbReference type="ARBA" id="ARBA00023125"/>
    </source>
</evidence>
<evidence type="ECO:0000256" key="13">
    <source>
        <dbReference type="ARBA" id="ARBA00032593"/>
    </source>
</evidence>
<sequence length="150" mass="17048">MREDGMANESIFQIIDNQADNFKRLRNEHAREVTEDYVEMIANLIDQDGEARAVALAERFGVSPATVNNTLKRLERDGYVTSKPYRAIFLTDNGRILAKTCKERHQMVCDFLIAIGVDRNIAEADAEGIEHHVSEATISFFRDFLDKKIG</sequence>
<dbReference type="Gene3D" id="1.10.60.10">
    <property type="entry name" value="Iron dependent repressor, metal binding and dimerisation domain"/>
    <property type="match status" value="1"/>
</dbReference>
<keyword evidence="10" id="KW-0804">Transcription</keyword>
<evidence type="ECO:0000259" key="14">
    <source>
        <dbReference type="PROSITE" id="PS50944"/>
    </source>
</evidence>
<evidence type="ECO:0000256" key="9">
    <source>
        <dbReference type="ARBA" id="ARBA00023159"/>
    </source>
</evidence>
<dbReference type="PATRIC" id="fig|1401328.3.peg.740"/>
<evidence type="ECO:0000256" key="4">
    <source>
        <dbReference type="ARBA" id="ARBA00022386"/>
    </source>
</evidence>
<keyword evidence="11" id="KW-0464">Manganese</keyword>
<dbReference type="KEGG" id="efk:P856_734"/>
<keyword evidence="5" id="KW-0963">Cytoplasm</keyword>
<keyword evidence="9" id="KW-0010">Activator</keyword>
<comment type="subcellular location">
    <subcellularLocation>
        <location evidence="1">Cytoplasm</location>
    </subcellularLocation>
</comment>
<dbReference type="NCBIfam" id="NF008273">
    <property type="entry name" value="PRK11050.1"/>
    <property type="match status" value="1"/>
</dbReference>
<dbReference type="GO" id="GO:0003700">
    <property type="term" value="F:DNA-binding transcription factor activity"/>
    <property type="evidence" value="ECO:0007669"/>
    <property type="project" value="InterPro"/>
</dbReference>
<dbReference type="EMBL" id="CP006745">
    <property type="protein sequence ID" value="AHC73936.1"/>
    <property type="molecule type" value="Genomic_DNA"/>
</dbReference>
<evidence type="ECO:0000256" key="10">
    <source>
        <dbReference type="ARBA" id="ARBA00023163"/>
    </source>
</evidence>
<comment type="similarity">
    <text evidence="2">Belongs to the DtxR/MntR family.</text>
</comment>
<keyword evidence="16" id="KW-1185">Reference proteome</keyword>
<comment type="function">
    <text evidence="12">In the presence of manganese, represses expression of mntH and mntS. Up-regulates expression of mntP.</text>
</comment>
<dbReference type="GO" id="GO:0005737">
    <property type="term" value="C:cytoplasm"/>
    <property type="evidence" value="ECO:0007669"/>
    <property type="project" value="UniProtKB-SubCell"/>
</dbReference>
<dbReference type="InterPro" id="IPR001367">
    <property type="entry name" value="Fe_dep_repressor"/>
</dbReference>
<dbReference type="InterPro" id="IPR036421">
    <property type="entry name" value="Fe_dep_repressor_sf"/>
</dbReference>
<dbReference type="PANTHER" id="PTHR33238">
    <property type="entry name" value="IRON (METAL) DEPENDENT REPRESSOR, DTXR FAMILY"/>
    <property type="match status" value="1"/>
</dbReference>
<dbReference type="InterPro" id="IPR022687">
    <property type="entry name" value="HTH_DTXR"/>
</dbReference>
<dbReference type="InterPro" id="IPR022689">
    <property type="entry name" value="Iron_dep_repressor"/>
</dbReference>
<evidence type="ECO:0000256" key="12">
    <source>
        <dbReference type="ARBA" id="ARBA00025185"/>
    </source>
</evidence>
<evidence type="ECO:0000256" key="11">
    <source>
        <dbReference type="ARBA" id="ARBA00023211"/>
    </source>
</evidence>
<dbReference type="InterPro" id="IPR036388">
    <property type="entry name" value="WH-like_DNA-bd_sf"/>
</dbReference>
<keyword evidence="8" id="KW-0238">DNA-binding</keyword>
<dbReference type="SUPFAM" id="SSF46785">
    <property type="entry name" value="Winged helix' DNA-binding domain"/>
    <property type="match status" value="1"/>
</dbReference>
<dbReference type="Gene3D" id="1.10.10.10">
    <property type="entry name" value="Winged helix-like DNA-binding domain superfamily/Winged helix DNA-binding domain"/>
    <property type="match status" value="1"/>
</dbReference>
<dbReference type="eggNOG" id="COG1321">
    <property type="taxonomic scope" value="Bacteria"/>
</dbReference>
<name>V9TTK5_9PROT</name>
<evidence type="ECO:0000256" key="2">
    <source>
        <dbReference type="ARBA" id="ARBA00007871"/>
    </source>
</evidence>
<gene>
    <name evidence="15" type="ORF">P856_734</name>
</gene>
<dbReference type="Pfam" id="PF02742">
    <property type="entry name" value="Fe_dep_repr_C"/>
    <property type="match status" value="1"/>
</dbReference>
<dbReference type="STRING" id="1401328.P856_734"/>
<proteinExistence type="inferred from homology"/>
<evidence type="ECO:0000313" key="16">
    <source>
        <dbReference type="Proteomes" id="UP000018700"/>
    </source>
</evidence>
<dbReference type="PROSITE" id="PS50944">
    <property type="entry name" value="HTH_DTXR"/>
    <property type="match status" value="1"/>
</dbReference>
<reference evidence="15 16" key="1">
    <citation type="journal article" date="2013" name="PLoS ONE">
        <title>Bacterial endosymbiosis in a chordate host: long-term co-evolution and conservation of secondary metabolism.</title>
        <authorList>
            <person name="Kwan J.C."/>
            <person name="Schmidt E.W."/>
        </authorList>
    </citation>
    <scope>NUCLEOTIDE SEQUENCE [LARGE SCALE GENOMIC DNA]</scope>
    <source>
        <strain evidence="16">faulkneri L5</strain>
    </source>
</reference>
<dbReference type="PANTHER" id="PTHR33238:SF11">
    <property type="entry name" value="TRANSCRIPTIONAL REGULATOR MNTR"/>
    <property type="match status" value="1"/>
</dbReference>
<dbReference type="AlphaFoldDB" id="V9TTK5"/>
<dbReference type="Pfam" id="PF01325">
    <property type="entry name" value="Fe_dep_repress"/>
    <property type="match status" value="1"/>
</dbReference>
<dbReference type="InterPro" id="IPR050536">
    <property type="entry name" value="DtxR_MntR_Metal-Reg"/>
</dbReference>
<accession>V9TTK5</accession>
<organism evidence="15 16">
    <name type="scientific">Candidatus Endolissoclinum faulkneri L5</name>
    <dbReference type="NCBI Taxonomy" id="1401328"/>
    <lineage>
        <taxon>Bacteria</taxon>
        <taxon>Pseudomonadati</taxon>
        <taxon>Pseudomonadota</taxon>
        <taxon>Alphaproteobacteria</taxon>
        <taxon>Rhodospirillales</taxon>
        <taxon>Rhodospirillaceae</taxon>
        <taxon>Candidatus Endolissoclinum</taxon>
    </lineage>
</organism>
<evidence type="ECO:0000256" key="6">
    <source>
        <dbReference type="ARBA" id="ARBA00022491"/>
    </source>
</evidence>
<keyword evidence="6" id="KW-0678">Repressor</keyword>
<dbReference type="HOGENOM" id="CLU_069532_2_0_5"/>
<evidence type="ECO:0000256" key="3">
    <source>
        <dbReference type="ARBA" id="ARBA00011738"/>
    </source>
</evidence>
<feature type="domain" description="HTH dtxR-type" evidence="14">
    <location>
        <begin position="30"/>
        <end position="91"/>
    </location>
</feature>
<comment type="subunit">
    <text evidence="3">Homodimer.</text>
</comment>
<dbReference type="OrthoDB" id="9791355at2"/>
<protein>
    <recommendedName>
        <fullName evidence="4">Transcriptional regulator MntR</fullName>
    </recommendedName>
    <alternativeName>
        <fullName evidence="13">Manganese transport regulator</fullName>
    </alternativeName>
</protein>
<dbReference type="InterPro" id="IPR036390">
    <property type="entry name" value="WH_DNA-bd_sf"/>
</dbReference>
<dbReference type="SMART" id="SM00529">
    <property type="entry name" value="HTH_DTXR"/>
    <property type="match status" value="1"/>
</dbReference>
<dbReference type="GO" id="GO:0003677">
    <property type="term" value="F:DNA binding"/>
    <property type="evidence" value="ECO:0007669"/>
    <property type="project" value="UniProtKB-KW"/>
</dbReference>
<dbReference type="Proteomes" id="UP000018700">
    <property type="component" value="Chromosome"/>
</dbReference>
<dbReference type="GO" id="GO:0046983">
    <property type="term" value="F:protein dimerization activity"/>
    <property type="evidence" value="ECO:0007669"/>
    <property type="project" value="InterPro"/>
</dbReference>
<evidence type="ECO:0000313" key="15">
    <source>
        <dbReference type="EMBL" id="AHC73936.1"/>
    </source>
</evidence>
<evidence type="ECO:0000256" key="1">
    <source>
        <dbReference type="ARBA" id="ARBA00004496"/>
    </source>
</evidence>
<evidence type="ECO:0000256" key="7">
    <source>
        <dbReference type="ARBA" id="ARBA00023015"/>
    </source>
</evidence>